<organism evidence="2">
    <name type="scientific">Rhipicephalus microplus</name>
    <name type="common">Cattle tick</name>
    <name type="synonym">Boophilus microplus</name>
    <dbReference type="NCBI Taxonomy" id="6941"/>
    <lineage>
        <taxon>Eukaryota</taxon>
        <taxon>Metazoa</taxon>
        <taxon>Ecdysozoa</taxon>
        <taxon>Arthropoda</taxon>
        <taxon>Chelicerata</taxon>
        <taxon>Arachnida</taxon>
        <taxon>Acari</taxon>
        <taxon>Parasitiformes</taxon>
        <taxon>Ixodida</taxon>
        <taxon>Ixodoidea</taxon>
        <taxon>Ixodidae</taxon>
        <taxon>Rhipicephalinae</taxon>
        <taxon>Rhipicephalus</taxon>
        <taxon>Boophilus</taxon>
    </lineage>
</organism>
<reference evidence="2" key="1">
    <citation type="submission" date="2019-09" db="EMBL/GenBank/DDBJ databases">
        <title>Organ-specific transcriptomic study of the physiology of the cattle tick, Rhipicephalus microplus.</title>
        <authorList>
            <person name="Tirloni L."/>
            <person name="Braz G."/>
            <person name="Gandara A.C.P."/>
            <person name="Sabadin G.A."/>
            <person name="da Silva R.M."/>
            <person name="Guizzo M.G."/>
            <person name="Machado J.A."/>
            <person name="Costa E.P."/>
            <person name="Gomes H.F."/>
            <person name="Moraes J."/>
            <person name="Mota M.B.S."/>
            <person name="Mesquita R.D."/>
            <person name="Alvarenga P.H."/>
            <person name="Alves F."/>
            <person name="Seixas A."/>
            <person name="da Fonseca R.N."/>
            <person name="Fogaca A."/>
            <person name="Logullo C."/>
            <person name="Tanaka A."/>
            <person name="Daffre S."/>
            <person name="Termignoni C."/>
            <person name="Vaz I.S.Jr."/>
            <person name="Oliveira P.L."/>
            <person name="Ribeiro J.M."/>
        </authorList>
    </citation>
    <scope>NUCLEOTIDE SEQUENCE</scope>
    <source>
        <strain evidence="2">Porto Alegre</strain>
    </source>
</reference>
<keyword evidence="1" id="KW-0732">Signal</keyword>
<dbReference type="EMBL" id="GHWJ01010075">
    <property type="protein sequence ID" value="NOV42812.1"/>
    <property type="molecule type" value="Transcribed_RNA"/>
</dbReference>
<feature type="signal peptide" evidence="1">
    <location>
        <begin position="1"/>
        <end position="15"/>
    </location>
</feature>
<evidence type="ECO:0000313" key="2">
    <source>
        <dbReference type="EMBL" id="NOV42812.1"/>
    </source>
</evidence>
<proteinExistence type="predicted"/>
<sequence length="104" mass="11525">MLCLIIFAMSRGTLSTTSEQARLRRRPTSLHCRVHRAIPTPTSCPHSLRGPRQRGGGAAFILKVDQFLRRIALQSLADVIMNASSTHCACQLKIVKPGEWPFKG</sequence>
<evidence type="ECO:0000256" key="1">
    <source>
        <dbReference type="SAM" id="SignalP"/>
    </source>
</evidence>
<feature type="chain" id="PRO_5027027009" evidence="1">
    <location>
        <begin position="16"/>
        <end position="104"/>
    </location>
</feature>
<name>A0A6M2D9N5_RHIMP</name>
<accession>A0A6M2D9N5</accession>
<dbReference type="AlphaFoldDB" id="A0A6M2D9N5"/>
<protein>
    <submittedName>
        <fullName evidence="2">Putative secreted protein</fullName>
    </submittedName>
</protein>